<dbReference type="PANTHER" id="PTHR11669">
    <property type="entry name" value="REPLICATION FACTOR C / DNA POLYMERASE III GAMMA-TAU SUBUNIT"/>
    <property type="match status" value="1"/>
</dbReference>
<dbReference type="GO" id="GO:0005634">
    <property type="term" value="C:nucleus"/>
    <property type="evidence" value="ECO:0007669"/>
    <property type="project" value="UniProtKB-SubCell"/>
</dbReference>
<dbReference type="GO" id="GO:0003689">
    <property type="term" value="F:DNA clamp loader activity"/>
    <property type="evidence" value="ECO:0007669"/>
    <property type="project" value="TreeGrafter"/>
</dbReference>
<dbReference type="Gene3D" id="1.10.8.60">
    <property type="match status" value="1"/>
</dbReference>
<keyword evidence="3" id="KW-0235">DNA replication</keyword>
<dbReference type="SUPFAM" id="SSF52540">
    <property type="entry name" value="P-loop containing nucleoside triphosphate hydrolases"/>
    <property type="match status" value="1"/>
</dbReference>
<dbReference type="InterPro" id="IPR008921">
    <property type="entry name" value="DNA_pol3_clamp-load_cplx_C"/>
</dbReference>
<dbReference type="OrthoDB" id="761538at2759"/>
<dbReference type="AlphaFoldDB" id="D7G7C2"/>
<dbReference type="CDD" id="cd00009">
    <property type="entry name" value="AAA"/>
    <property type="match status" value="1"/>
</dbReference>
<dbReference type="Pfam" id="PF22534">
    <property type="entry name" value="RFC_C"/>
    <property type="match status" value="1"/>
</dbReference>
<dbReference type="Pfam" id="PF13177">
    <property type="entry name" value="DNA_pol3_delta2"/>
    <property type="match status" value="1"/>
</dbReference>
<dbReference type="FunFam" id="1.10.8.60:FF:000030">
    <property type="entry name" value="replication factor C subunit 3"/>
    <property type="match status" value="1"/>
</dbReference>
<proteinExistence type="inferred from homology"/>
<evidence type="ECO:0000256" key="4">
    <source>
        <dbReference type="ARBA" id="ARBA00023242"/>
    </source>
</evidence>
<dbReference type="FunFam" id="3.40.50.300:FF:000136">
    <property type="entry name" value="Replication factor C subunit 5"/>
    <property type="match status" value="1"/>
</dbReference>
<organism evidence="5 6">
    <name type="scientific">Ectocarpus siliculosus</name>
    <name type="common">Brown alga</name>
    <name type="synonym">Conferva siliculosa</name>
    <dbReference type="NCBI Taxonomy" id="2880"/>
    <lineage>
        <taxon>Eukaryota</taxon>
        <taxon>Sar</taxon>
        <taxon>Stramenopiles</taxon>
        <taxon>Ochrophyta</taxon>
        <taxon>PX clade</taxon>
        <taxon>Phaeophyceae</taxon>
        <taxon>Ectocarpales</taxon>
        <taxon>Ectocarpaceae</taxon>
        <taxon>Ectocarpus</taxon>
    </lineage>
</organism>
<dbReference type="GO" id="GO:0006281">
    <property type="term" value="P:DNA repair"/>
    <property type="evidence" value="ECO:0007669"/>
    <property type="project" value="UniProtKB-ARBA"/>
</dbReference>
<dbReference type="GO" id="GO:0005663">
    <property type="term" value="C:DNA replication factor C complex"/>
    <property type="evidence" value="ECO:0007669"/>
    <property type="project" value="TreeGrafter"/>
</dbReference>
<dbReference type="OMA" id="LKADIMH"/>
<dbReference type="Pfam" id="PF21960">
    <property type="entry name" value="RCF1-5-like_lid"/>
    <property type="match status" value="1"/>
</dbReference>
<comment type="similarity">
    <text evidence="2">Belongs to the activator 1 small subunits family.</text>
</comment>
<evidence type="ECO:0000256" key="2">
    <source>
        <dbReference type="ARBA" id="ARBA00005378"/>
    </source>
</evidence>
<dbReference type="Gene3D" id="3.40.50.300">
    <property type="entry name" value="P-loop containing nucleotide triphosphate hydrolases"/>
    <property type="match status" value="1"/>
</dbReference>
<gene>
    <name evidence="5" type="ORF">Esi_0080_0082</name>
</gene>
<dbReference type="InterPro" id="IPR027417">
    <property type="entry name" value="P-loop_NTPase"/>
</dbReference>
<dbReference type="FunFam" id="1.20.272.10:FF:000002">
    <property type="entry name" value="Replication factor C subunit 3"/>
    <property type="match status" value="1"/>
</dbReference>
<dbReference type="EMBL" id="FN649753">
    <property type="protein sequence ID" value="CBJ27673.1"/>
    <property type="molecule type" value="Genomic_DNA"/>
</dbReference>
<evidence type="ECO:0000256" key="3">
    <source>
        <dbReference type="ARBA" id="ARBA00022705"/>
    </source>
</evidence>
<dbReference type="InParanoid" id="D7G7C2"/>
<dbReference type="Gene3D" id="1.20.272.10">
    <property type="match status" value="1"/>
</dbReference>
<dbReference type="eggNOG" id="KOG2035">
    <property type="taxonomic scope" value="Eukaryota"/>
</dbReference>
<reference evidence="5 6" key="1">
    <citation type="journal article" date="2010" name="Nature">
        <title>The Ectocarpus genome and the independent evolution of multicellularity in brown algae.</title>
        <authorList>
            <person name="Cock J.M."/>
            <person name="Sterck L."/>
            <person name="Rouze P."/>
            <person name="Scornet D."/>
            <person name="Allen A.E."/>
            <person name="Amoutzias G."/>
            <person name="Anthouard V."/>
            <person name="Artiguenave F."/>
            <person name="Aury J.M."/>
            <person name="Badger J.H."/>
            <person name="Beszteri B."/>
            <person name="Billiau K."/>
            <person name="Bonnet E."/>
            <person name="Bothwell J.H."/>
            <person name="Bowler C."/>
            <person name="Boyen C."/>
            <person name="Brownlee C."/>
            <person name="Carrano C.J."/>
            <person name="Charrier B."/>
            <person name="Cho G.Y."/>
            <person name="Coelho S.M."/>
            <person name="Collen J."/>
            <person name="Corre E."/>
            <person name="Da Silva C."/>
            <person name="Delage L."/>
            <person name="Delaroque N."/>
            <person name="Dittami S.M."/>
            <person name="Doulbeau S."/>
            <person name="Elias M."/>
            <person name="Farnham G."/>
            <person name="Gachon C.M."/>
            <person name="Gschloessl B."/>
            <person name="Heesch S."/>
            <person name="Jabbari K."/>
            <person name="Jubin C."/>
            <person name="Kawai H."/>
            <person name="Kimura K."/>
            <person name="Kloareg B."/>
            <person name="Kupper F.C."/>
            <person name="Lang D."/>
            <person name="Le Bail A."/>
            <person name="Leblanc C."/>
            <person name="Lerouge P."/>
            <person name="Lohr M."/>
            <person name="Lopez P.J."/>
            <person name="Martens C."/>
            <person name="Maumus F."/>
            <person name="Michel G."/>
            <person name="Miranda-Saavedra D."/>
            <person name="Morales J."/>
            <person name="Moreau H."/>
            <person name="Motomura T."/>
            <person name="Nagasato C."/>
            <person name="Napoli C.A."/>
            <person name="Nelson D.R."/>
            <person name="Nyvall-Collen P."/>
            <person name="Peters A.F."/>
            <person name="Pommier C."/>
            <person name="Potin P."/>
            <person name="Poulain J."/>
            <person name="Quesneville H."/>
            <person name="Read B."/>
            <person name="Rensing S.A."/>
            <person name="Ritter A."/>
            <person name="Rousvoal S."/>
            <person name="Samanta M."/>
            <person name="Samson G."/>
            <person name="Schroeder D.C."/>
            <person name="Segurens B."/>
            <person name="Strittmatter M."/>
            <person name="Tonon T."/>
            <person name="Tregear J.W."/>
            <person name="Valentin K."/>
            <person name="von Dassow P."/>
            <person name="Yamagishi T."/>
            <person name="Van de Peer Y."/>
            <person name="Wincker P."/>
        </authorList>
    </citation>
    <scope>NUCLEOTIDE SEQUENCE [LARGE SCALE GENOMIC DNA]</scope>
    <source>
        <strain evidence="6">Ec32 / CCAP1310/4</strain>
    </source>
</reference>
<dbReference type="Proteomes" id="UP000002630">
    <property type="component" value="Linkage Group LG28"/>
</dbReference>
<comment type="subcellular location">
    <subcellularLocation>
        <location evidence="1">Nucleus</location>
    </subcellularLocation>
</comment>
<dbReference type="STRING" id="2880.D7G7C2"/>
<evidence type="ECO:0000313" key="5">
    <source>
        <dbReference type="EMBL" id="CBJ27673.1"/>
    </source>
</evidence>
<dbReference type="PANTHER" id="PTHR11669:SF1">
    <property type="entry name" value="REPLICATION FACTOR C SUBUNIT 3"/>
    <property type="match status" value="1"/>
</dbReference>
<dbReference type="EMBL" id="FN649036">
    <property type="protein sequence ID" value="CBJ27673.1"/>
    <property type="molecule type" value="Genomic_DNA"/>
</dbReference>
<evidence type="ECO:0000313" key="6">
    <source>
        <dbReference type="Proteomes" id="UP000002630"/>
    </source>
</evidence>
<keyword evidence="6" id="KW-1185">Reference proteome</keyword>
<evidence type="ECO:0000256" key="1">
    <source>
        <dbReference type="ARBA" id="ARBA00004123"/>
    </source>
</evidence>
<dbReference type="InterPro" id="IPR050238">
    <property type="entry name" value="DNA_Rep/Repair_Clamp_Loader"/>
</dbReference>
<sequence>MLWVDKHRPKSLDSLDVHPELTTRLAAMSEDGEIPHLLFYGPAGSGKKTRVLALLKRIYGPGAERVRLEHRSFKTPSNRVVELTTVASNYHIEMSPGDAGIYDRYVVQDIIKEIAQNRSISASMGGGGSDDKKSKIGHKVVVLVGVDRLTKQAQAGLRRTMERYTSSCRLILLCHSPSKVIEPVRSRCLGVRVPAPSESEVCSVLTSVCRKESLTLPPALAARVAKVSKRNLRRAVLMIEACRVQQYPFSEDQEVQMTDWENYITQLAREVVLEQSPRRLLEAREKLYELLTNCIPADIILKTLTRELVKNLDCKLWGEVFKWAAFYEHRLHMGSKEILHLEAFVAKFMSIYKAYIIAEFM</sequence>
<accession>D7G7C2</accession>
<dbReference type="SUPFAM" id="SSF48019">
    <property type="entry name" value="post-AAA+ oligomerization domain-like"/>
    <property type="match status" value="1"/>
</dbReference>
<protein>
    <submittedName>
        <fullName evidence="5">Uncharacterized protein</fullName>
    </submittedName>
</protein>
<name>D7G7C2_ECTSI</name>
<dbReference type="FunCoup" id="D7G7C2">
    <property type="interactions" value="403"/>
</dbReference>
<dbReference type="GO" id="GO:0006271">
    <property type="term" value="P:DNA strand elongation involved in DNA replication"/>
    <property type="evidence" value="ECO:0007669"/>
    <property type="project" value="UniProtKB-ARBA"/>
</dbReference>
<keyword evidence="4" id="KW-0539">Nucleus</keyword>
<dbReference type="GO" id="GO:0003677">
    <property type="term" value="F:DNA binding"/>
    <property type="evidence" value="ECO:0007669"/>
    <property type="project" value="InterPro"/>
</dbReference>